<evidence type="ECO:0000256" key="1">
    <source>
        <dbReference type="ARBA" id="ARBA00004141"/>
    </source>
</evidence>
<dbReference type="Proteomes" id="UP001461341">
    <property type="component" value="Chromosome"/>
</dbReference>
<keyword evidence="5" id="KW-0802">TPR repeat</keyword>
<dbReference type="InterPro" id="IPR007016">
    <property type="entry name" value="O-antigen_ligase-rel_domated"/>
</dbReference>
<dbReference type="PANTHER" id="PTHR37422:SF13">
    <property type="entry name" value="LIPOPOLYSACCHARIDE BIOSYNTHESIS PROTEIN PA4999-RELATED"/>
    <property type="match status" value="1"/>
</dbReference>
<feature type="transmembrane region" description="Helical" evidence="6">
    <location>
        <begin position="16"/>
        <end position="34"/>
    </location>
</feature>
<proteinExistence type="predicted"/>
<dbReference type="Pfam" id="PF04932">
    <property type="entry name" value="Wzy_C"/>
    <property type="match status" value="1"/>
</dbReference>
<accession>A0ABZ2YEY5</accession>
<feature type="transmembrane region" description="Helical" evidence="6">
    <location>
        <begin position="439"/>
        <end position="457"/>
    </location>
</feature>
<sequence>MSKTAYPKSADSPRNIELCVAGALFFLVFLSPYYRGLYFEYEKYPFLAALNVIVLLWLLWRSYNKEWLHFGDITEWLYAGFALLYLLNLPLAADKGLAFQEFITYATCFFLFLAMRKLRIPLSLKKLFLFLFGLNGLILALLGFSYQMGWIDPQSMFLKMSFRDLFLGGRLNASFQYPNTAGAYFAMGYISVLVFILLEEKLSWRIPGFLVSFVLLGAFFFTYSRGGYLTFPLSLVFLLFVLQPPEAARLLTYNLGSAAIFLPFLPKTETLLLQKNPFFFGHLITASIAFAVFGELVTQLFQKRSVAINRKKLAILISTAVVLFVLLFVTATKSDFLPARFAQRIKDINLQTHSVVERFLFYRDALKIFSLRPLNGWGGGAWKTLYFKFQSAPYFTESTHNFYVQILVESGILGILLFLSLFVFIFKKALQSEFGKEQILQKGILGILLMGLLHSLIDVNFSLGAFQLTVWSFAGLAVPERGIAIEKTSKRKEYAHQSKMRVILTTFSVIVSAVLMVLCLIMSQSTNYAIQAEYYLNQGHWKEAALLAEKSLHFNPWNAETHFIYSNALRSRFLDEKQPFLRAKSFEEAQKAYRLAPQNHKYIQYLGFLYVEMGKFETGISYLERAVQNAPLVPATYEGLISALKSIGDFYYARGEKTKTMDYYKRAEEVLIKLYQLKEKYPQIKISNNLAELARELKKYGKQSEEGGI</sequence>
<gene>
    <name evidence="8" type="ORF">QBE54_05230</name>
</gene>
<feature type="repeat" description="TPR" evidence="5">
    <location>
        <begin position="600"/>
        <end position="633"/>
    </location>
</feature>
<dbReference type="RefSeq" id="WP_369019283.1">
    <property type="nucleotide sequence ID" value="NZ_CP121689.1"/>
</dbReference>
<dbReference type="InterPro" id="IPR019734">
    <property type="entry name" value="TPR_rpt"/>
</dbReference>
<keyword evidence="9" id="KW-1185">Reference proteome</keyword>
<organism evidence="8 9">
    <name type="scientific">Thermatribacter velox</name>
    <dbReference type="NCBI Taxonomy" id="3039681"/>
    <lineage>
        <taxon>Bacteria</taxon>
        <taxon>Pseudomonadati</taxon>
        <taxon>Atribacterota</taxon>
        <taxon>Atribacteria</taxon>
        <taxon>Atribacterales</taxon>
        <taxon>Thermatribacteraceae</taxon>
        <taxon>Thermatribacter</taxon>
    </lineage>
</organism>
<keyword evidence="3 6" id="KW-1133">Transmembrane helix</keyword>
<feature type="transmembrane region" description="Helical" evidence="6">
    <location>
        <begin position="205"/>
        <end position="221"/>
    </location>
</feature>
<feature type="transmembrane region" description="Helical" evidence="6">
    <location>
        <begin position="75"/>
        <end position="91"/>
    </location>
</feature>
<keyword evidence="4 6" id="KW-0472">Membrane</keyword>
<feature type="transmembrane region" description="Helical" evidence="6">
    <location>
        <begin position="313"/>
        <end position="331"/>
    </location>
</feature>
<dbReference type="SUPFAM" id="SSF48452">
    <property type="entry name" value="TPR-like"/>
    <property type="match status" value="1"/>
</dbReference>
<name>A0ABZ2YEY5_9BACT</name>
<evidence type="ECO:0000256" key="3">
    <source>
        <dbReference type="ARBA" id="ARBA00022989"/>
    </source>
</evidence>
<feature type="transmembrane region" description="Helical" evidence="6">
    <location>
        <begin position="278"/>
        <end position="301"/>
    </location>
</feature>
<dbReference type="Gene3D" id="1.25.40.10">
    <property type="entry name" value="Tetratricopeptide repeat domain"/>
    <property type="match status" value="1"/>
</dbReference>
<feature type="transmembrane region" description="Helical" evidence="6">
    <location>
        <begin position="181"/>
        <end position="198"/>
    </location>
</feature>
<evidence type="ECO:0000256" key="4">
    <source>
        <dbReference type="ARBA" id="ARBA00023136"/>
    </source>
</evidence>
<feature type="transmembrane region" description="Helical" evidence="6">
    <location>
        <begin position="46"/>
        <end position="63"/>
    </location>
</feature>
<dbReference type="PROSITE" id="PS50005">
    <property type="entry name" value="TPR"/>
    <property type="match status" value="1"/>
</dbReference>
<keyword evidence="8" id="KW-0436">Ligase</keyword>
<feature type="domain" description="O-antigen ligase-related" evidence="7">
    <location>
        <begin position="309"/>
        <end position="419"/>
    </location>
</feature>
<evidence type="ECO:0000313" key="9">
    <source>
        <dbReference type="Proteomes" id="UP001461341"/>
    </source>
</evidence>
<feature type="transmembrane region" description="Helical" evidence="6">
    <location>
        <begin position="127"/>
        <end position="146"/>
    </location>
</feature>
<evidence type="ECO:0000256" key="2">
    <source>
        <dbReference type="ARBA" id="ARBA00022692"/>
    </source>
</evidence>
<feature type="transmembrane region" description="Helical" evidence="6">
    <location>
        <begin position="402"/>
        <end position="427"/>
    </location>
</feature>
<feature type="transmembrane region" description="Helical" evidence="6">
    <location>
        <begin position="500"/>
        <end position="523"/>
    </location>
</feature>
<evidence type="ECO:0000256" key="5">
    <source>
        <dbReference type="PROSITE-ProRule" id="PRU00339"/>
    </source>
</evidence>
<dbReference type="InterPro" id="IPR051533">
    <property type="entry name" value="WaaL-like"/>
</dbReference>
<feature type="transmembrane region" description="Helical" evidence="6">
    <location>
        <begin position="97"/>
        <end position="115"/>
    </location>
</feature>
<dbReference type="PANTHER" id="PTHR37422">
    <property type="entry name" value="TEICHURONIC ACID BIOSYNTHESIS PROTEIN TUAE"/>
    <property type="match status" value="1"/>
</dbReference>
<protein>
    <submittedName>
        <fullName evidence="8">O-antigen ligase family protein</fullName>
    </submittedName>
</protein>
<keyword evidence="2 6" id="KW-0812">Transmembrane</keyword>
<evidence type="ECO:0000313" key="8">
    <source>
        <dbReference type="EMBL" id="WZL77117.1"/>
    </source>
</evidence>
<evidence type="ECO:0000259" key="7">
    <source>
        <dbReference type="Pfam" id="PF04932"/>
    </source>
</evidence>
<comment type="subcellular location">
    <subcellularLocation>
        <location evidence="1">Membrane</location>
        <topology evidence="1">Multi-pass membrane protein</topology>
    </subcellularLocation>
</comment>
<dbReference type="InterPro" id="IPR011990">
    <property type="entry name" value="TPR-like_helical_dom_sf"/>
</dbReference>
<evidence type="ECO:0000256" key="6">
    <source>
        <dbReference type="SAM" id="Phobius"/>
    </source>
</evidence>
<dbReference type="EMBL" id="CP121689">
    <property type="protein sequence ID" value="WZL77117.1"/>
    <property type="molecule type" value="Genomic_DNA"/>
</dbReference>
<dbReference type="GO" id="GO:0016874">
    <property type="term" value="F:ligase activity"/>
    <property type="evidence" value="ECO:0007669"/>
    <property type="project" value="UniProtKB-KW"/>
</dbReference>
<reference evidence="8 9" key="1">
    <citation type="submission" date="2023-03" db="EMBL/GenBank/DDBJ databases">
        <title>Novel Species.</title>
        <authorList>
            <person name="Ma S."/>
        </authorList>
    </citation>
    <scope>NUCLEOTIDE SEQUENCE [LARGE SCALE GENOMIC DNA]</scope>
    <source>
        <strain evidence="8 9">B11</strain>
    </source>
</reference>